<evidence type="ECO:0000313" key="1">
    <source>
        <dbReference type="EMBL" id="GIJ59843.1"/>
    </source>
</evidence>
<gene>
    <name evidence="1" type="ORF">Vau01_073590</name>
</gene>
<evidence type="ECO:0000313" key="2">
    <source>
        <dbReference type="Proteomes" id="UP000612585"/>
    </source>
</evidence>
<organism evidence="1 2">
    <name type="scientific">Virgisporangium aurantiacum</name>
    <dbReference type="NCBI Taxonomy" id="175570"/>
    <lineage>
        <taxon>Bacteria</taxon>
        <taxon>Bacillati</taxon>
        <taxon>Actinomycetota</taxon>
        <taxon>Actinomycetes</taxon>
        <taxon>Micromonosporales</taxon>
        <taxon>Micromonosporaceae</taxon>
        <taxon>Virgisporangium</taxon>
    </lineage>
</organism>
<dbReference type="EMBL" id="BOPG01000049">
    <property type="protein sequence ID" value="GIJ59843.1"/>
    <property type="molecule type" value="Genomic_DNA"/>
</dbReference>
<dbReference type="Proteomes" id="UP000612585">
    <property type="component" value="Unassembled WGS sequence"/>
</dbReference>
<protein>
    <submittedName>
        <fullName evidence="1">Uncharacterized protein</fullName>
    </submittedName>
</protein>
<sequence length="89" mass="9335">MPQNTFEAVRAEALFASSIQSSDQPTGVEVRGAVAATLRKFGIRGCAAAVAGEYGDHPDTACARMTWALATVRASYPVYVARDMLALAG</sequence>
<keyword evidence="2" id="KW-1185">Reference proteome</keyword>
<dbReference type="RefSeq" id="WP_204003120.1">
    <property type="nucleotide sequence ID" value="NZ_BOPG01000049.1"/>
</dbReference>
<proteinExistence type="predicted"/>
<accession>A0A8J3ZEJ7</accession>
<dbReference type="AlphaFoldDB" id="A0A8J3ZEJ7"/>
<name>A0A8J3ZEJ7_9ACTN</name>
<reference evidence="1" key="1">
    <citation type="submission" date="2021-01" db="EMBL/GenBank/DDBJ databases">
        <title>Whole genome shotgun sequence of Virgisporangium aurantiacum NBRC 16421.</title>
        <authorList>
            <person name="Komaki H."/>
            <person name="Tamura T."/>
        </authorList>
    </citation>
    <scope>NUCLEOTIDE SEQUENCE</scope>
    <source>
        <strain evidence="1">NBRC 16421</strain>
    </source>
</reference>
<comment type="caution">
    <text evidence="1">The sequence shown here is derived from an EMBL/GenBank/DDBJ whole genome shotgun (WGS) entry which is preliminary data.</text>
</comment>